<dbReference type="OrthoDB" id="5793658at2"/>
<proteinExistence type="predicted"/>
<reference evidence="1 2" key="1">
    <citation type="submission" date="2018-07" db="EMBL/GenBank/DDBJ databases">
        <title>Genomic Encyclopedia of Type Strains, Phase IV (KMG-IV): sequencing the most valuable type-strain genomes for metagenomic binning, comparative biology and taxonomic classification.</title>
        <authorList>
            <person name="Goeker M."/>
        </authorList>
    </citation>
    <scope>NUCLEOTIDE SEQUENCE [LARGE SCALE GENOMIC DNA]</scope>
    <source>
        <strain evidence="1 2">DSM 26407</strain>
    </source>
</reference>
<gene>
    <name evidence="1" type="ORF">DFQ59_101248</name>
</gene>
<dbReference type="Proteomes" id="UP000252707">
    <property type="component" value="Unassembled WGS sequence"/>
</dbReference>
<protein>
    <recommendedName>
        <fullName evidence="3">Ketopantoate reductase</fullName>
    </recommendedName>
</protein>
<keyword evidence="2" id="KW-1185">Reference proteome</keyword>
<organism evidence="1 2">
    <name type="scientific">Thioalbus denitrificans</name>
    <dbReference type="NCBI Taxonomy" id="547122"/>
    <lineage>
        <taxon>Bacteria</taxon>
        <taxon>Pseudomonadati</taxon>
        <taxon>Pseudomonadota</taxon>
        <taxon>Gammaproteobacteria</taxon>
        <taxon>Chromatiales</taxon>
        <taxon>Ectothiorhodospiraceae</taxon>
        <taxon>Thioalbus</taxon>
    </lineage>
</organism>
<evidence type="ECO:0000313" key="2">
    <source>
        <dbReference type="Proteomes" id="UP000252707"/>
    </source>
</evidence>
<dbReference type="AlphaFoldDB" id="A0A369CFW8"/>
<dbReference type="EMBL" id="QPJY01000001">
    <property type="protein sequence ID" value="RCX32950.1"/>
    <property type="molecule type" value="Genomic_DNA"/>
</dbReference>
<name>A0A369CFW8_9GAMM</name>
<dbReference type="RefSeq" id="WP_114277846.1">
    <property type="nucleotide sequence ID" value="NZ_QPJY01000001.1"/>
</dbReference>
<dbReference type="SUPFAM" id="SSF51735">
    <property type="entry name" value="NAD(P)-binding Rossmann-fold domains"/>
    <property type="match status" value="1"/>
</dbReference>
<evidence type="ECO:0008006" key="3">
    <source>
        <dbReference type="Google" id="ProtNLM"/>
    </source>
</evidence>
<evidence type="ECO:0000313" key="1">
    <source>
        <dbReference type="EMBL" id="RCX32950.1"/>
    </source>
</evidence>
<comment type="caution">
    <text evidence="1">The sequence shown here is derived from an EMBL/GenBank/DDBJ whole genome shotgun (WGS) entry which is preliminary data.</text>
</comment>
<sequence>MNRPIVLVGVGEMGGVFARGFLRAGHPVFPVTRAMDLNAAAMAVHDPVLVLVAVAEADLHPVLAELPETWRDRVALLQNELLPRDWRRHGLEHPTVISVWFEKKRGREVKVILPSPAHGPGAGLLATALERLDIPARVLDSEAELLEELVLKNLYILVSNICGLAVGGTVGELWQAHRGLALEVAADVLALQEHLTGHGLDHERLVAGLAQAFAADASHQCQGRSAPQRLQRALEQADAAGLAVPALRRIRAETA</sequence>
<dbReference type="InterPro" id="IPR036291">
    <property type="entry name" value="NAD(P)-bd_dom_sf"/>
</dbReference>
<dbReference type="Gene3D" id="3.40.50.720">
    <property type="entry name" value="NAD(P)-binding Rossmann-like Domain"/>
    <property type="match status" value="1"/>
</dbReference>
<accession>A0A369CFW8</accession>